<dbReference type="Proteomes" id="UP000273973">
    <property type="component" value="Unassembled WGS sequence"/>
</dbReference>
<protein>
    <submittedName>
        <fullName evidence="1">Uncharacterized protein</fullName>
    </submittedName>
</protein>
<evidence type="ECO:0000313" key="2">
    <source>
        <dbReference type="Proteomes" id="UP000273973"/>
    </source>
</evidence>
<comment type="caution">
    <text evidence="1">The sequence shown here is derived from an EMBL/GenBank/DDBJ whole genome shotgun (WGS) entry which is preliminary data.</text>
</comment>
<evidence type="ECO:0000313" key="1">
    <source>
        <dbReference type="EMBL" id="RRR43696.1"/>
    </source>
</evidence>
<name>A0A0Z7ZWT3_STRSU</name>
<reference evidence="1 2" key="1">
    <citation type="submission" date="2018-11" db="EMBL/GenBank/DDBJ databases">
        <authorList>
            <person name="Stevens M.J."/>
            <person name="Cernela N."/>
            <person name="Spoerry Serrano N."/>
            <person name="Schmitt S."/>
            <person name="Schrenzel J."/>
            <person name="Stephan R."/>
        </authorList>
    </citation>
    <scope>NUCLEOTIDE SEQUENCE [LARGE SCALE GENOMIC DNA]</scope>
    <source>
        <strain evidence="1 2">SS1014</strain>
    </source>
</reference>
<reference evidence="1 2" key="2">
    <citation type="submission" date="2018-12" db="EMBL/GenBank/DDBJ databases">
        <title>Whole-genome sequences of fifteen clinical Streptococcus suis strains isolated from pigs between 2006 and 2018.</title>
        <authorList>
            <person name="Stevens M.J.A."/>
            <person name="Cernela N."/>
            <person name="Spoerry Serrano N."/>
            <person name="Schmitt S."/>
            <person name="Schrenzel J."/>
            <person name="Stephan R."/>
        </authorList>
    </citation>
    <scope>NUCLEOTIDE SEQUENCE [LARGE SCALE GENOMIC DNA]</scope>
    <source>
        <strain evidence="1 2">SS1014</strain>
    </source>
</reference>
<organism evidence="1 2">
    <name type="scientific">Streptococcus suis</name>
    <dbReference type="NCBI Taxonomy" id="1307"/>
    <lineage>
        <taxon>Bacteria</taxon>
        <taxon>Bacillati</taxon>
        <taxon>Bacillota</taxon>
        <taxon>Bacilli</taxon>
        <taxon>Lactobacillales</taxon>
        <taxon>Streptococcaceae</taxon>
        <taxon>Streptococcus</taxon>
    </lineage>
</organism>
<gene>
    <name evidence="1" type="ORF">EJA00_09875</name>
</gene>
<sequence length="65" mass="7360">MNILQILDNKYQQLDSFYNTASLPMKLMIMMGIAVVLILIGSVIVPPLYKSGQNFGEFLYNNFGK</sequence>
<accession>A0A0Z7ZWT3</accession>
<dbReference type="EMBL" id="RSDG01000091">
    <property type="protein sequence ID" value="RRR43696.1"/>
    <property type="molecule type" value="Genomic_DNA"/>
</dbReference>
<dbReference type="AlphaFoldDB" id="A0A0Z7ZWT3"/>
<dbReference type="RefSeq" id="WP_044769249.1">
    <property type="nucleotide sequence ID" value="NZ_CECY01000022.1"/>
</dbReference>
<proteinExistence type="predicted"/>